<sequence>MTGADPSGPLAAVAVRRANGQFAARGAAPRGSAGTLWLLGVSPAAVRRGAGAREEERVTTRVLGLVASHAALSAPSALSRHYLTRQVTLTDALRPEADRPGCLLLSVRHPADSVRLAAADTPPGRRPGDVGDAWARLFEASACGSGRAESGYLRAGLLSFNFLVAACAEEYDARDAAEAVRTHVTANYGGRRVGARLERLADCLRAMVRCRVFPHQTLRFLGGLASWVTQDDLASVTAVCAGPQEVASTGNPGAPRSTVTVPACAFLDVDAECGLAGPGAAFLYLVFVYRQRLGQEMCRAYVAMSRLPARGLTAALERLFGRLRVTNTIHGTEGAEAPRPPPPEADLPLWDLIAEARRWRGPAAPAPAGGRRPRPYRWHPDLRGRPTARSCTYAAFSEIGLVPEDLPRVTRRAQTFGSVSVPVVLVEGVVWRPDDWVECA</sequence>
<evidence type="ECO:0000256" key="3">
    <source>
        <dbReference type="ARBA" id="ARBA00022844"/>
    </source>
</evidence>
<reference evidence="4 5" key="1">
    <citation type="journal article" date="2017" name="Arch. Virol.">
        <title>Sequence of the ateline alphaherpesvirus 1 (HVA1) genome.</title>
        <authorList>
            <person name="Eberle R."/>
            <person name="Black D.H."/>
        </authorList>
    </citation>
    <scope>NUCLEOTIDE SEQUENCE [LARGE SCALE GENOMIC DNA]</scope>
    <source>
        <strain evidence="4">Lennette</strain>
    </source>
</reference>
<evidence type="ECO:0000256" key="2">
    <source>
        <dbReference type="ARBA" id="ARBA00022562"/>
    </source>
</evidence>
<accession>A0A1S6JLL7</accession>
<keyword evidence="1" id="KW-0167">Capsid protein</keyword>
<name>A0A1S6JLL7_HSVA1</name>
<protein>
    <submittedName>
        <fullName evidence="4">Capsid triplex subunit 1</fullName>
    </submittedName>
</protein>
<dbReference type="OrthoDB" id="5868at10239"/>
<keyword evidence="3" id="KW-0946">Virion</keyword>
<dbReference type="EMBL" id="KY385637">
    <property type="protein sequence ID" value="AQS79177.1"/>
    <property type="molecule type" value="Genomic_DNA"/>
</dbReference>
<dbReference type="Proteomes" id="UP000243553">
    <property type="component" value="Segment"/>
</dbReference>
<dbReference type="InterPro" id="IPR004999">
    <property type="entry name" value="Herpes_1"/>
</dbReference>
<keyword evidence="5" id="KW-1185">Reference proteome</keyword>
<dbReference type="GeneID" id="32707850"/>
<organism evidence="4 5">
    <name type="scientific">Herpesvirus ateles type 1 (strain Lennette)</name>
    <dbReference type="NCBI Taxonomy" id="35243"/>
    <lineage>
        <taxon>Viruses</taxon>
        <taxon>Duplodnaviria</taxon>
        <taxon>Heunggongvirae</taxon>
        <taxon>Peploviricota</taxon>
        <taxon>Herviviricetes</taxon>
        <taxon>Herpesvirales</taxon>
        <taxon>Orthoherpesviridae</taxon>
        <taxon>Alphaherpesvirinae</taxon>
        <taxon>Simplexvirus</taxon>
        <taxon>Simplexvirus atelinealpha1</taxon>
    </lineage>
</organism>
<evidence type="ECO:0000256" key="1">
    <source>
        <dbReference type="ARBA" id="ARBA00022561"/>
    </source>
</evidence>
<dbReference type="HAMAP" id="MF_04018">
    <property type="entry name" value="HSV_TRX1"/>
    <property type="match status" value="1"/>
</dbReference>
<evidence type="ECO:0000313" key="5">
    <source>
        <dbReference type="Proteomes" id="UP000243553"/>
    </source>
</evidence>
<dbReference type="RefSeq" id="YP_009361899.1">
    <property type="nucleotide sequence ID" value="NC_034446.1"/>
</dbReference>
<evidence type="ECO:0000313" key="4">
    <source>
        <dbReference type="EMBL" id="AQS79177.1"/>
    </source>
</evidence>
<dbReference type="KEGG" id="vg:32707850"/>
<keyword evidence="2" id="KW-1048">Host nucleus</keyword>
<dbReference type="GO" id="GO:0019028">
    <property type="term" value="C:viral capsid"/>
    <property type="evidence" value="ECO:0007669"/>
    <property type="project" value="UniProtKB-KW"/>
</dbReference>
<organismHost>
    <name type="scientific">Ateles</name>
    <dbReference type="NCBI Taxonomy" id="9506"/>
</organismHost>
<dbReference type="GO" id="GO:0003677">
    <property type="term" value="F:DNA binding"/>
    <property type="evidence" value="ECO:0007669"/>
    <property type="project" value="InterPro"/>
</dbReference>
<gene>
    <name evidence="4" type="primary">UL38</name>
</gene>
<dbReference type="GO" id="GO:0019069">
    <property type="term" value="P:viral capsid assembly"/>
    <property type="evidence" value="ECO:0007669"/>
    <property type="project" value="InterPro"/>
</dbReference>
<dbReference type="Pfam" id="PF03327">
    <property type="entry name" value="Herpes_VP19C"/>
    <property type="match status" value="1"/>
</dbReference>
<proteinExistence type="inferred from homology"/>